<dbReference type="AlphaFoldDB" id="M0M8E4"/>
<evidence type="ECO:0000256" key="2">
    <source>
        <dbReference type="ARBA" id="ARBA00022695"/>
    </source>
</evidence>
<accession>M0M8E4</accession>
<comment type="function">
    <text evidence="5">Guanylyltransferase that catalyzes the activation of (2S)-2-phospholactate (2-PL) as (2S)-lactyl-2-diphospho-5'-guanosine, via the condensation of 2-PL with GTP. It is involved in the biosynthesis of coenzyme F420, a hydride carrier cofactor.</text>
</comment>
<keyword evidence="1 5" id="KW-0808">Transferase</keyword>
<dbReference type="HAMAP" id="MF_02114">
    <property type="entry name" value="CofC"/>
    <property type="match status" value="1"/>
</dbReference>
<comment type="subunit">
    <text evidence="5">Homodimer.</text>
</comment>
<protein>
    <recommendedName>
        <fullName evidence="5">2-phospho-L-lactate guanylyltransferase</fullName>
        <shortName evidence="5">LP guanylyltransferase</shortName>
        <ecNumber evidence="5">2.7.7.68</ecNumber>
    </recommendedName>
</protein>
<keyword evidence="4 5" id="KW-0342">GTP-binding</keyword>
<dbReference type="Proteomes" id="UP000011566">
    <property type="component" value="Unassembled WGS sequence"/>
</dbReference>
<evidence type="ECO:0000256" key="4">
    <source>
        <dbReference type="ARBA" id="ARBA00023134"/>
    </source>
</evidence>
<proteinExistence type="inferred from homology"/>
<gene>
    <name evidence="5" type="primary">cofC</name>
    <name evidence="6" type="ORF">C447_04091</name>
</gene>
<evidence type="ECO:0000256" key="1">
    <source>
        <dbReference type="ARBA" id="ARBA00022679"/>
    </source>
</evidence>
<keyword evidence="2 5" id="KW-0548">Nucleotidyltransferase</keyword>
<dbReference type="Pfam" id="PF01983">
    <property type="entry name" value="CofC"/>
    <property type="match status" value="1"/>
</dbReference>
<comment type="catalytic activity">
    <reaction evidence="5">
        <text>(2S)-2-phospholactate + GTP + H(+) = (2S)-lactyl-2-diphospho-5'-guanosine + diphosphate</text>
        <dbReference type="Rhea" id="RHEA:63424"/>
        <dbReference type="ChEBI" id="CHEBI:15378"/>
        <dbReference type="ChEBI" id="CHEBI:33019"/>
        <dbReference type="ChEBI" id="CHEBI:37565"/>
        <dbReference type="ChEBI" id="CHEBI:59435"/>
        <dbReference type="ChEBI" id="CHEBI:59906"/>
        <dbReference type="EC" id="2.7.7.68"/>
    </reaction>
</comment>
<dbReference type="GO" id="GO:0005525">
    <property type="term" value="F:GTP binding"/>
    <property type="evidence" value="ECO:0007669"/>
    <property type="project" value="UniProtKB-KW"/>
</dbReference>
<comment type="caution">
    <text evidence="6">The sequence shown here is derived from an EMBL/GenBank/DDBJ whole genome shotgun (WGS) entry which is preliminary data.</text>
</comment>
<dbReference type="EC" id="2.7.7.68" evidence="5"/>
<dbReference type="PANTHER" id="PTHR40392">
    <property type="entry name" value="2-PHOSPHO-L-LACTATE GUANYLYLTRANSFERASE"/>
    <property type="match status" value="1"/>
</dbReference>
<dbReference type="PATRIC" id="fig|1132509.6.peg.952"/>
<evidence type="ECO:0000313" key="6">
    <source>
        <dbReference type="EMBL" id="EMA40670.1"/>
    </source>
</evidence>
<dbReference type="OrthoDB" id="11179at2157"/>
<dbReference type="NCBIfam" id="TIGR03552">
    <property type="entry name" value="F420_cofC"/>
    <property type="match status" value="1"/>
</dbReference>
<organism evidence="6 7">
    <name type="scientific">Halococcus hamelinensis 100A6</name>
    <dbReference type="NCBI Taxonomy" id="1132509"/>
    <lineage>
        <taxon>Archaea</taxon>
        <taxon>Methanobacteriati</taxon>
        <taxon>Methanobacteriota</taxon>
        <taxon>Stenosarchaea group</taxon>
        <taxon>Halobacteria</taxon>
        <taxon>Halobacteriales</taxon>
        <taxon>Halococcaceae</taxon>
        <taxon>Halococcus</taxon>
    </lineage>
</organism>
<sequence>MRVVVPFAVDQPKTRLGELLAPAERRGFARAMLHDVLDALGAAGHDPTVLATAPLDVDAPTTVDDRPLSTAVDAVLDDGPAAVVMADLPLATPPALSKLFDASGDVVLAPGRGGGTNALVARHPEFRTDFHGTSYLDHRRAAKRVGARVETVDSFRLATDIDEPADLAEVLIHTTGAARDWLVDAGIDLATNETGRVTVRRDRIR</sequence>
<dbReference type="Gene3D" id="6.10.140.50">
    <property type="match status" value="1"/>
</dbReference>
<dbReference type="InterPro" id="IPR002835">
    <property type="entry name" value="CofC"/>
</dbReference>
<keyword evidence="3 5" id="KW-0547">Nucleotide-binding</keyword>
<evidence type="ECO:0000256" key="3">
    <source>
        <dbReference type="ARBA" id="ARBA00022741"/>
    </source>
</evidence>
<evidence type="ECO:0000256" key="5">
    <source>
        <dbReference type="HAMAP-Rule" id="MF_02114"/>
    </source>
</evidence>
<keyword evidence="7" id="KW-1185">Reference proteome</keyword>
<dbReference type="SUPFAM" id="SSF53448">
    <property type="entry name" value="Nucleotide-diphospho-sugar transferases"/>
    <property type="match status" value="1"/>
</dbReference>
<dbReference type="EMBL" id="AOMB01000010">
    <property type="protein sequence ID" value="EMA40670.1"/>
    <property type="molecule type" value="Genomic_DNA"/>
</dbReference>
<dbReference type="InterPro" id="IPR029044">
    <property type="entry name" value="Nucleotide-diphossugar_trans"/>
</dbReference>
<dbReference type="GO" id="GO:0052645">
    <property type="term" value="P:F420-0 metabolic process"/>
    <property type="evidence" value="ECO:0007669"/>
    <property type="project" value="UniProtKB-UniRule"/>
</dbReference>
<reference evidence="6 7" key="1">
    <citation type="journal article" date="2014" name="PLoS Genet.">
        <title>Phylogenetically driven sequencing of extremely halophilic archaea reveals strategies for static and dynamic osmo-response.</title>
        <authorList>
            <person name="Becker E.A."/>
            <person name="Seitzer P.M."/>
            <person name="Tritt A."/>
            <person name="Larsen D."/>
            <person name="Krusor M."/>
            <person name="Yao A.I."/>
            <person name="Wu D."/>
            <person name="Madern D."/>
            <person name="Eisen J.A."/>
            <person name="Darling A.E."/>
            <person name="Facciotti M.T."/>
        </authorList>
    </citation>
    <scope>NUCLEOTIDE SEQUENCE [LARGE SCALE GENOMIC DNA]</scope>
    <source>
        <strain evidence="6 7">100A6</strain>
    </source>
</reference>
<dbReference type="PANTHER" id="PTHR40392:SF1">
    <property type="entry name" value="2-PHOSPHO-L-LACTATE GUANYLYLTRANSFERASE"/>
    <property type="match status" value="1"/>
</dbReference>
<dbReference type="eggNOG" id="arCOG04472">
    <property type="taxonomic scope" value="Archaea"/>
</dbReference>
<dbReference type="GO" id="GO:0043814">
    <property type="term" value="F:phospholactate guanylyltransferase activity"/>
    <property type="evidence" value="ECO:0007669"/>
    <property type="project" value="UniProtKB-EC"/>
</dbReference>
<name>M0M8E4_9EURY</name>
<evidence type="ECO:0000313" key="7">
    <source>
        <dbReference type="Proteomes" id="UP000011566"/>
    </source>
</evidence>
<comment type="similarity">
    <text evidence="5">Belongs to the CofC family.</text>
</comment>
<comment type="pathway">
    <text evidence="5">Cofactor biosynthesis; coenzyme F420 biosynthesis.</text>
</comment>
<dbReference type="UniPathway" id="UPA00071"/>
<dbReference type="RefSeq" id="WP_007691185.1">
    <property type="nucleotide sequence ID" value="NZ_AJRK01000393.1"/>
</dbReference>
<dbReference type="Gene3D" id="3.90.550.10">
    <property type="entry name" value="Spore Coat Polysaccharide Biosynthesis Protein SpsA, Chain A"/>
    <property type="match status" value="1"/>
</dbReference>